<accession>A0ABR3PPG3</accession>
<evidence type="ECO:0000256" key="1">
    <source>
        <dbReference type="SAM" id="MobiDB-lite"/>
    </source>
</evidence>
<feature type="compositionally biased region" description="Polar residues" evidence="1">
    <location>
        <begin position="7"/>
        <end position="22"/>
    </location>
</feature>
<proteinExistence type="predicted"/>
<feature type="region of interest" description="Disordered" evidence="1">
    <location>
        <begin position="1"/>
        <end position="124"/>
    </location>
</feature>
<dbReference type="Proteomes" id="UP001562354">
    <property type="component" value="Unassembled WGS sequence"/>
</dbReference>
<name>A0ABR3PPG3_9PEZI</name>
<sequence>MLRRSTRQSLQGTRKRSASPSANDKKNKNPRASVSTYERTNLKTQRAPSDKSNLDQGEAATGTEMASGDESESINDNISEFSAAPSGDSAEESPSDLSDGDDYDSQQTKRGRKSFPKGVARNQIVEARGSRELWREGVRTGAPPGTQVIIKKPKARPAGKTPYSECTIHPNTMLFLSDLKDNNQREWLKMHDPDYRASLSDWNTFIEVVTQKLCEIDDTIPELPVKDITYRIHRDIRFSPDKTPYKTYFSAAWYACNDHA</sequence>
<reference evidence="2 3" key="1">
    <citation type="submission" date="2024-07" db="EMBL/GenBank/DDBJ databases">
        <title>Draft sequence of the Neodothiora populina.</title>
        <authorList>
            <person name="Drown D.D."/>
            <person name="Schuette U.S."/>
            <person name="Buechlein A.B."/>
            <person name="Rusch D.R."/>
            <person name="Winton L.W."/>
            <person name="Adams G.A."/>
        </authorList>
    </citation>
    <scope>NUCLEOTIDE SEQUENCE [LARGE SCALE GENOMIC DNA]</scope>
    <source>
        <strain evidence="2 3">CPC 39397</strain>
    </source>
</reference>
<dbReference type="PANTHER" id="PTHR36452">
    <property type="entry name" value="CHROMOSOME 12, WHOLE GENOME SHOTGUN SEQUENCE"/>
    <property type="match status" value="1"/>
</dbReference>
<dbReference type="RefSeq" id="XP_069204197.1">
    <property type="nucleotide sequence ID" value="XM_069348646.1"/>
</dbReference>
<feature type="compositionally biased region" description="Acidic residues" evidence="1">
    <location>
        <begin position="89"/>
        <end position="104"/>
    </location>
</feature>
<dbReference type="Pfam" id="PF09365">
    <property type="entry name" value="DUF2461"/>
    <property type="match status" value="1"/>
</dbReference>
<dbReference type="GeneID" id="95975225"/>
<evidence type="ECO:0000313" key="2">
    <source>
        <dbReference type="EMBL" id="KAL1311348.1"/>
    </source>
</evidence>
<comment type="caution">
    <text evidence="2">The sequence shown here is derived from an EMBL/GenBank/DDBJ whole genome shotgun (WGS) entry which is preliminary data.</text>
</comment>
<organism evidence="2 3">
    <name type="scientific">Neodothiora populina</name>
    <dbReference type="NCBI Taxonomy" id="2781224"/>
    <lineage>
        <taxon>Eukaryota</taxon>
        <taxon>Fungi</taxon>
        <taxon>Dikarya</taxon>
        <taxon>Ascomycota</taxon>
        <taxon>Pezizomycotina</taxon>
        <taxon>Dothideomycetes</taxon>
        <taxon>Dothideomycetidae</taxon>
        <taxon>Dothideales</taxon>
        <taxon>Dothioraceae</taxon>
        <taxon>Neodothiora</taxon>
    </lineage>
</organism>
<keyword evidence="3" id="KW-1185">Reference proteome</keyword>
<feature type="compositionally biased region" description="Polar residues" evidence="1">
    <location>
        <begin position="30"/>
        <end position="47"/>
    </location>
</feature>
<dbReference type="InterPro" id="IPR012808">
    <property type="entry name" value="CHP02453"/>
</dbReference>
<dbReference type="PANTHER" id="PTHR36452:SF1">
    <property type="entry name" value="DUF2461 DOMAIN-CONTAINING PROTEIN"/>
    <property type="match status" value="1"/>
</dbReference>
<dbReference type="EMBL" id="JBFMKM010000003">
    <property type="protein sequence ID" value="KAL1311348.1"/>
    <property type="molecule type" value="Genomic_DNA"/>
</dbReference>
<evidence type="ECO:0000313" key="3">
    <source>
        <dbReference type="Proteomes" id="UP001562354"/>
    </source>
</evidence>
<protein>
    <submittedName>
        <fullName evidence="2">Uncharacterized protein</fullName>
    </submittedName>
</protein>
<gene>
    <name evidence="2" type="ORF">AAFC00_001522</name>
</gene>